<dbReference type="SUPFAM" id="SSF57997">
    <property type="entry name" value="Tropomyosin"/>
    <property type="match status" value="1"/>
</dbReference>
<evidence type="ECO:0000313" key="3">
    <source>
        <dbReference type="EMBL" id="EFI93021.1"/>
    </source>
</evidence>
<evidence type="ECO:0000256" key="1">
    <source>
        <dbReference type="SAM" id="Coils"/>
    </source>
</evidence>
<dbReference type="Proteomes" id="UP000007431">
    <property type="component" value="Unassembled WGS sequence"/>
</dbReference>
<gene>
    <name evidence="3" type="ORF">SCHCODRAFT_258618</name>
</gene>
<feature type="compositionally biased region" description="Low complexity" evidence="2">
    <location>
        <begin position="31"/>
        <end position="50"/>
    </location>
</feature>
<sequence length="440" mass="47060">MPEVDPQAGAAGRKLSPSGAQQNVLAAGGLPADSTPTSATKAPAPQAAAPRLIQPGPGYRIAQSAHALDPRQPLQVTSTAPITAAHPAHPSASNAPASAPAPPASALQPSAGLGEPITASAIQVAASPVSPAGPSLSDAFSTLLAMLVPQPLDASAYPVTLSITLNGTRAVVWTVPRAGSRPTMHSFVIPPQMQAAMHDPRTQSHVSWAALNELWRTAEAQRADSVGSQLVFAHRAATDARADVRQLQCRVSGLQMHIACAEKRTDAAAQRASDAEKRADIAHQRFADVDQRAGDAEKAVNALKQEMVSAQAKAQEGRDDALHAERVARAAQKEMRTAQACVVELEARQREREAHAREVAAREDIVVERESQLLARETRLRAREIALENQERLLVAREVEMNARPERVLELVGMVTEAELEQKVHELEARPRKKTKTKRR</sequence>
<feature type="region of interest" description="Disordered" evidence="2">
    <location>
        <begin position="1"/>
        <end position="57"/>
    </location>
</feature>
<feature type="compositionally biased region" description="Low complexity" evidence="2">
    <location>
        <begin position="84"/>
        <end position="111"/>
    </location>
</feature>
<evidence type="ECO:0000313" key="4">
    <source>
        <dbReference type="Proteomes" id="UP000007431"/>
    </source>
</evidence>
<evidence type="ECO:0000256" key="2">
    <source>
        <dbReference type="SAM" id="MobiDB-lite"/>
    </source>
</evidence>
<feature type="coiled-coil region" evidence="1">
    <location>
        <begin position="258"/>
        <end position="348"/>
    </location>
</feature>
<reference evidence="3 4" key="1">
    <citation type="journal article" date="2010" name="Nat. Biotechnol.">
        <title>Genome sequence of the model mushroom Schizophyllum commune.</title>
        <authorList>
            <person name="Ohm R.A."/>
            <person name="de Jong J.F."/>
            <person name="Lugones L.G."/>
            <person name="Aerts A."/>
            <person name="Kothe E."/>
            <person name="Stajich J.E."/>
            <person name="de Vries R.P."/>
            <person name="Record E."/>
            <person name="Levasseur A."/>
            <person name="Baker S.E."/>
            <person name="Bartholomew K.A."/>
            <person name="Coutinho P.M."/>
            <person name="Erdmann S."/>
            <person name="Fowler T.J."/>
            <person name="Gathman A.C."/>
            <person name="Lombard V."/>
            <person name="Henrissat B."/>
            <person name="Knabe N."/>
            <person name="Kuees U."/>
            <person name="Lilly W.W."/>
            <person name="Lindquist E."/>
            <person name="Lucas S."/>
            <person name="Magnuson J.K."/>
            <person name="Piumi F."/>
            <person name="Raudaskoski M."/>
            <person name="Salamov A."/>
            <person name="Schmutz J."/>
            <person name="Schwarze F.W.M.R."/>
            <person name="vanKuyk P.A."/>
            <person name="Horton J.S."/>
            <person name="Grigoriev I.V."/>
            <person name="Woesten H.A.B."/>
        </authorList>
    </citation>
    <scope>NUCLEOTIDE SEQUENCE [LARGE SCALE GENOMIC DNA]</scope>
    <source>
        <strain evidence="4">H4-8 / FGSC 9210</strain>
    </source>
</reference>
<name>D8QI11_SCHCM</name>
<dbReference type="HOGENOM" id="CLU_622811_0_0_1"/>
<dbReference type="AlphaFoldDB" id="D8QI11"/>
<dbReference type="EMBL" id="GL377312">
    <property type="protein sequence ID" value="EFI93021.1"/>
    <property type="molecule type" value="Genomic_DNA"/>
</dbReference>
<protein>
    <submittedName>
        <fullName evidence="3">Uncharacterized protein</fullName>
    </submittedName>
</protein>
<feature type="region of interest" description="Disordered" evidence="2">
    <location>
        <begin position="84"/>
        <end position="112"/>
    </location>
</feature>
<proteinExistence type="predicted"/>
<keyword evidence="4" id="KW-1185">Reference proteome</keyword>
<keyword evidence="1" id="KW-0175">Coiled coil</keyword>
<accession>D8QI11</accession>
<organism evidence="4">
    <name type="scientific">Schizophyllum commune (strain H4-8 / FGSC 9210)</name>
    <name type="common">Split gill fungus</name>
    <dbReference type="NCBI Taxonomy" id="578458"/>
    <lineage>
        <taxon>Eukaryota</taxon>
        <taxon>Fungi</taxon>
        <taxon>Dikarya</taxon>
        <taxon>Basidiomycota</taxon>
        <taxon>Agaricomycotina</taxon>
        <taxon>Agaricomycetes</taxon>
        <taxon>Agaricomycetidae</taxon>
        <taxon>Agaricales</taxon>
        <taxon>Schizophyllaceae</taxon>
        <taxon>Schizophyllum</taxon>
    </lineage>
</organism>
<dbReference type="InParanoid" id="D8QI11"/>